<dbReference type="AlphaFoldDB" id="A0A0F9HZ18"/>
<name>A0A0F9HZ18_9ZZZZ</name>
<comment type="caution">
    <text evidence="1">The sequence shown here is derived from an EMBL/GenBank/DDBJ whole genome shotgun (WGS) entry which is preliminary data.</text>
</comment>
<accession>A0A0F9HZ18</accession>
<reference evidence="1" key="1">
    <citation type="journal article" date="2015" name="Nature">
        <title>Complex archaea that bridge the gap between prokaryotes and eukaryotes.</title>
        <authorList>
            <person name="Spang A."/>
            <person name="Saw J.H."/>
            <person name="Jorgensen S.L."/>
            <person name="Zaremba-Niedzwiedzka K."/>
            <person name="Martijn J."/>
            <person name="Lind A.E."/>
            <person name="van Eijk R."/>
            <person name="Schleper C."/>
            <person name="Guy L."/>
            <person name="Ettema T.J."/>
        </authorList>
    </citation>
    <scope>NUCLEOTIDE SEQUENCE</scope>
</reference>
<organism evidence="1">
    <name type="scientific">marine sediment metagenome</name>
    <dbReference type="NCBI Taxonomy" id="412755"/>
    <lineage>
        <taxon>unclassified sequences</taxon>
        <taxon>metagenomes</taxon>
        <taxon>ecological metagenomes</taxon>
    </lineage>
</organism>
<evidence type="ECO:0000313" key="1">
    <source>
        <dbReference type="EMBL" id="KKL80397.1"/>
    </source>
</evidence>
<proteinExistence type="predicted"/>
<protein>
    <submittedName>
        <fullName evidence="1">Uncharacterized protein</fullName>
    </submittedName>
</protein>
<dbReference type="EMBL" id="LAZR01022865">
    <property type="protein sequence ID" value="KKL80397.1"/>
    <property type="molecule type" value="Genomic_DNA"/>
</dbReference>
<gene>
    <name evidence="1" type="ORF">LCGC14_2005170</name>
</gene>
<sequence length="74" mass="8770">MVRFPEHQNLNLNKKGKKMNDGDLIIKYKLPYSIDNELDKKINEFFETLGYKWKGSGFSINDNTRDISFIKEIK</sequence>